<feature type="coiled-coil region" evidence="1">
    <location>
        <begin position="203"/>
        <end position="230"/>
    </location>
</feature>
<dbReference type="EMBL" id="ML977155">
    <property type="protein sequence ID" value="KAF1986725.1"/>
    <property type="molecule type" value="Genomic_DNA"/>
</dbReference>
<name>A0A6G1H0L7_9PEZI</name>
<feature type="region of interest" description="Disordered" evidence="2">
    <location>
        <begin position="1"/>
        <end position="35"/>
    </location>
</feature>
<keyword evidence="1" id="KW-0175">Coiled coil</keyword>
<reference evidence="3" key="1">
    <citation type="journal article" date="2020" name="Stud. Mycol.">
        <title>101 Dothideomycetes genomes: a test case for predicting lifestyles and emergence of pathogens.</title>
        <authorList>
            <person name="Haridas S."/>
            <person name="Albert R."/>
            <person name="Binder M."/>
            <person name="Bloem J."/>
            <person name="Labutti K."/>
            <person name="Salamov A."/>
            <person name="Andreopoulos B."/>
            <person name="Baker S."/>
            <person name="Barry K."/>
            <person name="Bills G."/>
            <person name="Bluhm B."/>
            <person name="Cannon C."/>
            <person name="Castanera R."/>
            <person name="Culley D."/>
            <person name="Daum C."/>
            <person name="Ezra D."/>
            <person name="Gonzalez J."/>
            <person name="Henrissat B."/>
            <person name="Kuo A."/>
            <person name="Liang C."/>
            <person name="Lipzen A."/>
            <person name="Lutzoni F."/>
            <person name="Magnuson J."/>
            <person name="Mondo S."/>
            <person name="Nolan M."/>
            <person name="Ohm R."/>
            <person name="Pangilinan J."/>
            <person name="Park H.-J."/>
            <person name="Ramirez L."/>
            <person name="Alfaro M."/>
            <person name="Sun H."/>
            <person name="Tritt A."/>
            <person name="Yoshinaga Y."/>
            <person name="Zwiers L.-H."/>
            <person name="Turgeon B."/>
            <person name="Goodwin S."/>
            <person name="Spatafora J."/>
            <person name="Crous P."/>
            <person name="Grigoriev I."/>
        </authorList>
    </citation>
    <scope>NUCLEOTIDE SEQUENCE</scope>
    <source>
        <strain evidence="3">CBS 113979</strain>
    </source>
</reference>
<dbReference type="Proteomes" id="UP000800041">
    <property type="component" value="Unassembled WGS sequence"/>
</dbReference>
<evidence type="ECO:0000256" key="1">
    <source>
        <dbReference type="SAM" id="Coils"/>
    </source>
</evidence>
<evidence type="ECO:0000313" key="3">
    <source>
        <dbReference type="EMBL" id="KAF1986725.1"/>
    </source>
</evidence>
<organism evidence="3 4">
    <name type="scientific">Aulographum hederae CBS 113979</name>
    <dbReference type="NCBI Taxonomy" id="1176131"/>
    <lineage>
        <taxon>Eukaryota</taxon>
        <taxon>Fungi</taxon>
        <taxon>Dikarya</taxon>
        <taxon>Ascomycota</taxon>
        <taxon>Pezizomycotina</taxon>
        <taxon>Dothideomycetes</taxon>
        <taxon>Pleosporomycetidae</taxon>
        <taxon>Aulographales</taxon>
        <taxon>Aulographaceae</taxon>
    </lineage>
</organism>
<evidence type="ECO:0000313" key="4">
    <source>
        <dbReference type="Proteomes" id="UP000800041"/>
    </source>
</evidence>
<sequence length="358" mass="39187">MVVRTAEADTTKSADEQTENTTLNNASGVAKAAEGRSDFDIRQKMKVHNILDLAGDDGSARVSSRVDFVNSFASTGRIEEVAPKTTISLTSNGSPSSLIEPSKLASCPIPSSSGSGVLAIRTKPKVASDNKQNLIVQDISEALRLPNPPPAHHLTAFAAHPALAVCTKAASATVPVALKRRLANTPDPNHTLLERLKREHETRIFIKKEIAAERKRKEALKREYRAETARLRAMATARAKFTKSKNARSFAAAPYPITAPMDDDVPTSDEEEVVTDDDFTNEGVAARRAKIEKNATRLSKMGKAKVAAEREQVAKAIEDKMARKTERMLERARRNVTILPKKEVDEDLVMQYSKEPPL</sequence>
<accession>A0A6G1H0L7</accession>
<proteinExistence type="predicted"/>
<dbReference type="AlphaFoldDB" id="A0A6G1H0L7"/>
<gene>
    <name evidence="3" type="ORF">K402DRAFT_393351</name>
</gene>
<keyword evidence="4" id="KW-1185">Reference proteome</keyword>
<feature type="compositionally biased region" description="Basic and acidic residues" evidence="2">
    <location>
        <begin position="1"/>
        <end position="15"/>
    </location>
</feature>
<evidence type="ECO:0000256" key="2">
    <source>
        <dbReference type="SAM" id="MobiDB-lite"/>
    </source>
</evidence>
<protein>
    <submittedName>
        <fullName evidence="3">Uncharacterized protein</fullName>
    </submittedName>
</protein>